<evidence type="ECO:0000313" key="1">
    <source>
        <dbReference type="EMBL" id="ANA85210.1"/>
    </source>
</evidence>
<proteinExistence type="predicted"/>
<dbReference type="GeneID" id="28802847"/>
<dbReference type="KEGG" id="vg:28802847"/>
<reference evidence="2" key="1">
    <citation type="submission" date="2016-03" db="EMBL/GenBank/DDBJ databases">
        <authorList>
            <person name="Ploux O."/>
        </authorList>
    </citation>
    <scope>NUCLEOTIDE SEQUENCE [LARGE SCALE GENOMIC DNA]</scope>
</reference>
<dbReference type="Proteomes" id="UP000202279">
    <property type="component" value="Segment"/>
</dbReference>
<dbReference type="RefSeq" id="YP_009276529.1">
    <property type="nucleotide sequence ID" value="NC_030942.1"/>
</dbReference>
<dbReference type="OrthoDB" id="1044at10239"/>
<accession>A0A166XYM8</accession>
<name>A0A166XYM8_9CAUD</name>
<gene>
    <name evidence="1" type="primary">2</name>
    <name evidence="1" type="ORF">PBI_BRITBRAT_2</name>
</gene>
<organism evidence="1 2">
    <name type="scientific">Gordonia phage BritBrat</name>
    <dbReference type="NCBI Taxonomy" id="1838064"/>
    <lineage>
        <taxon>Viruses</taxon>
        <taxon>Duplodnaviria</taxon>
        <taxon>Heunggongvirae</taxon>
        <taxon>Uroviricota</taxon>
        <taxon>Caudoviricetes</taxon>
        <taxon>Britbratvirus</taxon>
        <taxon>Britbratvirus britbrat</taxon>
    </lineage>
</organism>
<sequence>MTTATSDQGQLPPGYWVDPESGAWCSIPWPTDPAERQRIAESSLGPLIIRWAENRLTDDEFEEYGPGLIHYQTGEPWRFTRGQKRFLVLWYHYTPQGRFVFRSGVKRGAKGTGKDPFGGAHCNIELAGPSQLVSDGADGWAGVAHRMPLVQISSNSEEQSKDMLRVANAMWSNDAREWHDLDCGETRTILKGRGRLEVLTASEASSEGDPATFIALNESHHMTESSGGHRVTAVARRNVGKSPKTLQARLCEYTNAHTQGSDSTAERSYESWQDQVSGRFKNMRKDILYDSIEADPNLDMTKLPELRKSLVQAYSDAPWADLDRLEAEILDSRTSVAETIRFYFNGLGAAEDAWVDPGKFDTLSRPTAVVADGDQIAMFLDCSKSEDATGLVGCRLIDGHVFVLGLWQRPRGDRGKGWLAPRHEVDAKVRETFTRYRVEWFGVDPSPARDDEDEALYWAELIDQWHRDFGRKLKVWATPGANIGHAVKFDMRLSQRGAVDRNRAFTEMSELVIEWVDERPPDAPPSFTHDGDAGLRLHTQHAKRRPNQWGVSLGKESRDSKKLVDLAVCMVGALMGRRIVLNSNKVRVGARKKRKVVLA</sequence>
<keyword evidence="2" id="KW-1185">Reference proteome</keyword>
<dbReference type="EMBL" id="KU998233">
    <property type="protein sequence ID" value="ANA85210.1"/>
    <property type="molecule type" value="Genomic_DNA"/>
</dbReference>
<protein>
    <submittedName>
        <fullName evidence="1">Terminase large subunit</fullName>
    </submittedName>
</protein>
<evidence type="ECO:0000313" key="2">
    <source>
        <dbReference type="Proteomes" id="UP000202279"/>
    </source>
</evidence>